<dbReference type="AlphaFoldDB" id="A0A843V995"/>
<proteinExistence type="predicted"/>
<evidence type="ECO:0000313" key="1">
    <source>
        <dbReference type="EMBL" id="MQL89213.1"/>
    </source>
</evidence>
<reference evidence="1" key="1">
    <citation type="submission" date="2017-07" db="EMBL/GenBank/DDBJ databases">
        <title>Taro Niue Genome Assembly and Annotation.</title>
        <authorList>
            <person name="Atibalentja N."/>
            <person name="Keating K."/>
            <person name="Fields C.J."/>
        </authorList>
    </citation>
    <scope>NUCLEOTIDE SEQUENCE</scope>
    <source>
        <strain evidence="1">Niue_2</strain>
        <tissue evidence="1">Leaf</tissue>
    </source>
</reference>
<sequence length="121" mass="13290">MSDRLLSSLERLLWSLRASAPAVADLVSYPVGDFDPFAQSLPSVVSLVRWSPIKSEIDCGLVSCLLFVFGVGVPWLPSLFSSGVRPSLFWIDFSRSRPSWSFLEAPLLSATIELSLSVEDV</sequence>
<keyword evidence="2" id="KW-1185">Reference proteome</keyword>
<gene>
    <name evidence="1" type="ORF">Taro_021794</name>
</gene>
<name>A0A843V995_COLES</name>
<dbReference type="EMBL" id="NMUH01001128">
    <property type="protein sequence ID" value="MQL89213.1"/>
    <property type="molecule type" value="Genomic_DNA"/>
</dbReference>
<accession>A0A843V995</accession>
<organism evidence="1 2">
    <name type="scientific">Colocasia esculenta</name>
    <name type="common">Wild taro</name>
    <name type="synonym">Arum esculentum</name>
    <dbReference type="NCBI Taxonomy" id="4460"/>
    <lineage>
        <taxon>Eukaryota</taxon>
        <taxon>Viridiplantae</taxon>
        <taxon>Streptophyta</taxon>
        <taxon>Embryophyta</taxon>
        <taxon>Tracheophyta</taxon>
        <taxon>Spermatophyta</taxon>
        <taxon>Magnoliopsida</taxon>
        <taxon>Liliopsida</taxon>
        <taxon>Araceae</taxon>
        <taxon>Aroideae</taxon>
        <taxon>Colocasieae</taxon>
        <taxon>Colocasia</taxon>
    </lineage>
</organism>
<evidence type="ECO:0000313" key="2">
    <source>
        <dbReference type="Proteomes" id="UP000652761"/>
    </source>
</evidence>
<protein>
    <submittedName>
        <fullName evidence="1">Uncharacterized protein</fullName>
    </submittedName>
</protein>
<comment type="caution">
    <text evidence="1">The sequence shown here is derived from an EMBL/GenBank/DDBJ whole genome shotgun (WGS) entry which is preliminary data.</text>
</comment>
<dbReference type="Proteomes" id="UP000652761">
    <property type="component" value="Unassembled WGS sequence"/>
</dbReference>